<sequence length="605" mass="66720">MPWKSRWTLPIQPQSLPAYLFTSPTGPLDDEPLLIDAEFPEHYLTQHTYREWSKRFALGLQQAGFNPGDRLLLYSGNTILFPVILMGTIMAGGIFTGPNPTYVARELAYQLKDSGATFLITAESSLQTALDAADSIGFSKDSIYVSDEGFSTLRGDPPESVRGLTHFSKLLAPADSATTFTWEDFSSHSEMDRTAVLNYSSGTTGVPKGVEITHLNYISNCLQTEYMAALSPDYSTLVKHARGLSFLPMYHAYGQTHHCVSAAKKGIPVYVMRKFDFVSMLKYIERYRITSLTLVPPIAVALTKRPEVRDYDISSVTSAGCGAAPLGRESAQEFDRKVAKGGWMLRQGWGMTEITCSAIGWDPRIVSEVTSGAVGELNPNIEGVIVDEEGREVRGEERGEFWVRGPNVMKGYWRKPEATAETKTVGRLFRRFWTMADGWLKTGDIASREADTGLIYIVDRKKELIKVKGNQVAPSSSRSSLTTPPYKTQQSSVSSCQAHQTHPQTEYITNAAHSNGEELPRAYLVLQPDQQDQDGNSPASSSLPKTIAAWLAERVAPHKRLAGGVVVVTDAAGIPKNPSGKILRKLLRERAKEEVGDGEVRESRL</sequence>
<dbReference type="PROSITE" id="PS00455">
    <property type="entry name" value="AMP_BINDING"/>
    <property type="match status" value="1"/>
</dbReference>
<comment type="caution">
    <text evidence="4">The sequence shown here is derived from an EMBL/GenBank/DDBJ whole genome shotgun (WGS) entry which is preliminary data.</text>
</comment>
<dbReference type="InterPro" id="IPR045851">
    <property type="entry name" value="AMP-bd_C_sf"/>
</dbReference>
<dbReference type="PANTHER" id="PTHR24096">
    <property type="entry name" value="LONG-CHAIN-FATTY-ACID--COA LIGASE"/>
    <property type="match status" value="1"/>
</dbReference>
<gene>
    <name evidence="4" type="ORF">LTR91_015787</name>
</gene>
<dbReference type="Gene3D" id="3.30.300.30">
    <property type="match status" value="1"/>
</dbReference>
<keyword evidence="2" id="KW-1133">Transmembrane helix</keyword>
<evidence type="ECO:0000313" key="4">
    <source>
        <dbReference type="EMBL" id="KAK0970784.1"/>
    </source>
</evidence>
<dbReference type="Gene3D" id="2.30.38.10">
    <property type="entry name" value="Luciferase, Domain 3"/>
    <property type="match status" value="1"/>
</dbReference>
<dbReference type="SUPFAM" id="SSF56801">
    <property type="entry name" value="Acetyl-CoA synthetase-like"/>
    <property type="match status" value="1"/>
</dbReference>
<protein>
    <recommendedName>
        <fullName evidence="3">AMP-dependent synthetase/ligase domain-containing protein</fullName>
    </recommendedName>
</protein>
<dbReference type="Gene3D" id="3.40.50.980">
    <property type="match status" value="2"/>
</dbReference>
<accession>A0AAN6QLM1</accession>
<dbReference type="Pfam" id="PF00501">
    <property type="entry name" value="AMP-binding"/>
    <property type="match status" value="1"/>
</dbReference>
<reference evidence="4" key="1">
    <citation type="submission" date="2023-06" db="EMBL/GenBank/DDBJ databases">
        <title>Black Yeasts Isolated from many extreme environments.</title>
        <authorList>
            <person name="Coleine C."/>
            <person name="Stajich J.E."/>
            <person name="Selbmann L."/>
        </authorList>
    </citation>
    <scope>NUCLEOTIDE SEQUENCE</scope>
    <source>
        <strain evidence="4">CCFEE 5200</strain>
    </source>
</reference>
<keyword evidence="2" id="KW-0812">Transmembrane</keyword>
<evidence type="ECO:0000313" key="5">
    <source>
        <dbReference type="Proteomes" id="UP001175353"/>
    </source>
</evidence>
<keyword evidence="5" id="KW-1185">Reference proteome</keyword>
<dbReference type="InterPro" id="IPR000873">
    <property type="entry name" value="AMP-dep_synth/lig_dom"/>
</dbReference>
<keyword evidence="2" id="KW-0472">Membrane</keyword>
<dbReference type="PANTHER" id="PTHR24096:SF424">
    <property type="entry name" value="ACETYL-COA SYNTHETASE-LIKE PROTEIN-RELATED"/>
    <property type="match status" value="1"/>
</dbReference>
<feature type="transmembrane region" description="Helical" evidence="2">
    <location>
        <begin position="71"/>
        <end position="95"/>
    </location>
</feature>
<organism evidence="4 5">
    <name type="scientific">Friedmanniomyces endolithicus</name>
    <dbReference type="NCBI Taxonomy" id="329885"/>
    <lineage>
        <taxon>Eukaryota</taxon>
        <taxon>Fungi</taxon>
        <taxon>Dikarya</taxon>
        <taxon>Ascomycota</taxon>
        <taxon>Pezizomycotina</taxon>
        <taxon>Dothideomycetes</taxon>
        <taxon>Dothideomycetidae</taxon>
        <taxon>Mycosphaerellales</taxon>
        <taxon>Teratosphaeriaceae</taxon>
        <taxon>Friedmanniomyces</taxon>
    </lineage>
</organism>
<feature type="compositionally biased region" description="Polar residues" evidence="1">
    <location>
        <begin position="481"/>
        <end position="503"/>
    </location>
</feature>
<dbReference type="GO" id="GO:0016405">
    <property type="term" value="F:CoA-ligase activity"/>
    <property type="evidence" value="ECO:0007669"/>
    <property type="project" value="TreeGrafter"/>
</dbReference>
<feature type="region of interest" description="Disordered" evidence="1">
    <location>
        <begin position="468"/>
        <end position="503"/>
    </location>
</feature>
<proteinExistence type="predicted"/>
<evidence type="ECO:0000259" key="3">
    <source>
        <dbReference type="Pfam" id="PF00501"/>
    </source>
</evidence>
<dbReference type="Proteomes" id="UP001175353">
    <property type="component" value="Unassembled WGS sequence"/>
</dbReference>
<dbReference type="EMBL" id="JAUJLE010000183">
    <property type="protein sequence ID" value="KAK0970784.1"/>
    <property type="molecule type" value="Genomic_DNA"/>
</dbReference>
<dbReference type="AlphaFoldDB" id="A0AAN6QLM1"/>
<dbReference type="InterPro" id="IPR020845">
    <property type="entry name" value="AMP-binding_CS"/>
</dbReference>
<feature type="domain" description="AMP-dependent synthetase/ligase" evidence="3">
    <location>
        <begin position="36"/>
        <end position="413"/>
    </location>
</feature>
<name>A0AAN6QLM1_9PEZI</name>
<evidence type="ECO:0000256" key="2">
    <source>
        <dbReference type="SAM" id="Phobius"/>
    </source>
</evidence>
<evidence type="ECO:0000256" key="1">
    <source>
        <dbReference type="SAM" id="MobiDB-lite"/>
    </source>
</evidence>